<evidence type="ECO:0000256" key="1">
    <source>
        <dbReference type="SAM" id="SignalP"/>
    </source>
</evidence>
<sequence length="176" mass="18819">MKKVFLIAAMALFGFGVQAQDEVSGGQTDMGSWLIEANTGFGAAAASNTSFSLNSIDGDTSWSIGAEGGYFVADDLAVKVGLGYSDTTIGLLDYSSFNYKIGAKYYISSMIPVQVDYAGASIKDADENPSYIGLQGGYAIFLGQNVSIEPGLRYNVALNDFYEDRLQFNVGFALHF</sequence>
<dbReference type="RefSeq" id="WP_013551611.1">
    <property type="nucleotide sequence ID" value="NC_014934.1"/>
</dbReference>
<reference evidence="2 3" key="1">
    <citation type="journal article" date="2010" name="Stand. Genomic Sci.">
        <title>Complete genome sequence of Cellulophaga algicola type strain (IC166).</title>
        <authorList>
            <person name="Abt B."/>
            <person name="Lu M."/>
            <person name="Misra M."/>
            <person name="Han C."/>
            <person name="Nolan M."/>
            <person name="Lucas S."/>
            <person name="Hammon N."/>
            <person name="Deshpande S."/>
            <person name="Cheng J.F."/>
            <person name="Tapia R."/>
            <person name="Goodwin L."/>
            <person name="Pitluck S."/>
            <person name="Liolios K."/>
            <person name="Pagani I."/>
            <person name="Ivanova N."/>
            <person name="Mavromatis K."/>
            <person name="Ovchinikova G."/>
            <person name="Pati A."/>
            <person name="Chen A."/>
            <person name="Palaniappan K."/>
            <person name="Land M."/>
            <person name="Hauser L."/>
            <person name="Chang Y.J."/>
            <person name="Jeffries C.D."/>
            <person name="Detter J.C."/>
            <person name="Brambilla E."/>
            <person name="Rohde M."/>
            <person name="Tindall B.J."/>
            <person name="Goker M."/>
            <person name="Woyke T."/>
            <person name="Bristow J."/>
            <person name="Eisen J.A."/>
            <person name="Markowitz V."/>
            <person name="Hugenholtz P."/>
            <person name="Kyrpides N.C."/>
            <person name="Klenk H.P."/>
            <person name="Lapidus A."/>
        </authorList>
    </citation>
    <scope>NUCLEOTIDE SEQUENCE [LARGE SCALE GENOMIC DNA]</scope>
    <source>
        <strain evidence="3">DSM 14237 / IC166 / ACAM 630</strain>
    </source>
</reference>
<dbReference type="InterPro" id="IPR011250">
    <property type="entry name" value="OMP/PagP_B-barrel"/>
</dbReference>
<evidence type="ECO:0000313" key="3">
    <source>
        <dbReference type="Proteomes" id="UP000008634"/>
    </source>
</evidence>
<proteinExistence type="predicted"/>
<feature type="chain" id="PRO_5003212922" description="Outer membrane protein beta-barrel domain-containing protein" evidence="1">
    <location>
        <begin position="20"/>
        <end position="176"/>
    </location>
</feature>
<keyword evidence="3" id="KW-1185">Reference proteome</keyword>
<feature type="signal peptide" evidence="1">
    <location>
        <begin position="1"/>
        <end position="19"/>
    </location>
</feature>
<organism evidence="2 3">
    <name type="scientific">Cellulophaga algicola (strain DSM 14237 / IC166 / ACAM 630)</name>
    <dbReference type="NCBI Taxonomy" id="688270"/>
    <lineage>
        <taxon>Bacteria</taxon>
        <taxon>Pseudomonadati</taxon>
        <taxon>Bacteroidota</taxon>
        <taxon>Flavobacteriia</taxon>
        <taxon>Flavobacteriales</taxon>
        <taxon>Flavobacteriaceae</taxon>
        <taxon>Cellulophaga</taxon>
    </lineage>
</organism>
<gene>
    <name evidence="2" type="ordered locus">Celal_2865</name>
</gene>
<dbReference type="OrthoDB" id="945117at2"/>
<protein>
    <recommendedName>
        <fullName evidence="4">Outer membrane protein beta-barrel domain-containing protein</fullName>
    </recommendedName>
</protein>
<dbReference type="Proteomes" id="UP000008634">
    <property type="component" value="Chromosome"/>
</dbReference>
<name>E6XDK1_CELAD</name>
<dbReference type="EMBL" id="CP002453">
    <property type="protein sequence ID" value="ADV50143.1"/>
    <property type="molecule type" value="Genomic_DNA"/>
</dbReference>
<dbReference type="HOGENOM" id="CLU_1592733_0_0_10"/>
<dbReference type="STRING" id="688270.Celal_2865"/>
<dbReference type="AlphaFoldDB" id="E6XDK1"/>
<evidence type="ECO:0000313" key="2">
    <source>
        <dbReference type="EMBL" id="ADV50143.1"/>
    </source>
</evidence>
<accession>E6XDK1</accession>
<dbReference type="eggNOG" id="ENOG5031JXK">
    <property type="taxonomic scope" value="Bacteria"/>
</dbReference>
<dbReference type="KEGG" id="cao:Celal_2865"/>
<dbReference type="SUPFAM" id="SSF56925">
    <property type="entry name" value="OMPA-like"/>
    <property type="match status" value="1"/>
</dbReference>
<evidence type="ECO:0008006" key="4">
    <source>
        <dbReference type="Google" id="ProtNLM"/>
    </source>
</evidence>
<keyword evidence="1" id="KW-0732">Signal</keyword>